<gene>
    <name evidence="10" type="ORF">LCGC14_1292220</name>
</gene>
<evidence type="ECO:0000256" key="2">
    <source>
        <dbReference type="ARBA" id="ARBA00022676"/>
    </source>
</evidence>
<feature type="domain" description="Glycosyltransferase 2-like" evidence="9">
    <location>
        <begin position="159"/>
        <end position="364"/>
    </location>
</feature>
<keyword evidence="3" id="KW-0808">Transferase</keyword>
<comment type="caution">
    <text evidence="10">The sequence shown here is derived from an EMBL/GenBank/DDBJ whole genome shotgun (WGS) entry which is preliminary data.</text>
</comment>
<feature type="transmembrane region" description="Helical" evidence="8">
    <location>
        <begin position="324"/>
        <end position="345"/>
    </location>
</feature>
<dbReference type="Gene3D" id="3.90.550.10">
    <property type="entry name" value="Spore Coat Polysaccharide Biosynthesis Protein SpsA, Chain A"/>
    <property type="match status" value="1"/>
</dbReference>
<evidence type="ECO:0000259" key="9">
    <source>
        <dbReference type="Pfam" id="PF13632"/>
    </source>
</evidence>
<keyword evidence="2" id="KW-0328">Glycosyltransferase</keyword>
<feature type="transmembrane region" description="Helical" evidence="8">
    <location>
        <begin position="351"/>
        <end position="371"/>
    </location>
</feature>
<evidence type="ECO:0000256" key="1">
    <source>
        <dbReference type="ARBA" id="ARBA00004141"/>
    </source>
</evidence>
<dbReference type="GO" id="GO:0005886">
    <property type="term" value="C:plasma membrane"/>
    <property type="evidence" value="ECO:0007669"/>
    <property type="project" value="TreeGrafter"/>
</dbReference>
<evidence type="ECO:0000313" key="10">
    <source>
        <dbReference type="EMBL" id="KKM85122.1"/>
    </source>
</evidence>
<evidence type="ECO:0000256" key="6">
    <source>
        <dbReference type="ARBA" id="ARBA00022989"/>
    </source>
</evidence>
<proteinExistence type="predicted"/>
<dbReference type="PANTHER" id="PTHR43867:SF4">
    <property type="entry name" value="BETA-(1-3)-GLUCOSYL TRANSFERASE"/>
    <property type="match status" value="1"/>
</dbReference>
<feature type="transmembrane region" description="Helical" evidence="8">
    <location>
        <begin position="32"/>
        <end position="57"/>
    </location>
</feature>
<dbReference type="Pfam" id="PF13632">
    <property type="entry name" value="Glyco_trans_2_3"/>
    <property type="match status" value="1"/>
</dbReference>
<dbReference type="InterPro" id="IPR001173">
    <property type="entry name" value="Glyco_trans_2-like"/>
</dbReference>
<comment type="subcellular location">
    <subcellularLocation>
        <location evidence="1">Membrane</location>
        <topology evidence="1">Multi-pass membrane protein</topology>
    </subcellularLocation>
</comment>
<feature type="transmembrane region" description="Helical" evidence="8">
    <location>
        <begin position="438"/>
        <end position="463"/>
    </location>
</feature>
<sequence>MKQILAALKFSSGYGALLLILSILIFSAPFAVYIVLMLFIFAICILEGMKLILWLGFRNGADVKTNLNKPMLSVHLAICNEPPSMVIATIKDILNQDYPNFEIIVIDNNTSDASLWQPVSEFCDLFENIRFFHLEKWPFYKSGALNFSRKVTNFNAEFIFVVDADYRLTADALALAVSNVEGPDIALVQFPQAYELKEKRHVPIIEEFDHFFDYYCFKADTCHGALATGTLSLVRISALDRVGGWPVNSITEDAELGARLQVAGFDIKYVHRIIGKGIAPIHQEDFIKQRKRWIFGNMQTLGNYSMRPWHNFEKWLSGVSQLTAWANMLGFPIMILICCLFLSPWLQVETFISFTALVYVGYWIFAICKALRLQLVHGRPSLLAFKTFLIHFSSLDIGAFHWYPILLGKDRPFIRTDKTGSNKSYKVNLLYPFLHLSLLFLAIGAGSMFVGLSALVFCTLHIVAMRFDFTCRAASDTEISIDLKLCS</sequence>
<reference evidence="10" key="1">
    <citation type="journal article" date="2015" name="Nature">
        <title>Complex archaea that bridge the gap between prokaryotes and eukaryotes.</title>
        <authorList>
            <person name="Spang A."/>
            <person name="Saw J.H."/>
            <person name="Jorgensen S.L."/>
            <person name="Zaremba-Niedzwiedzka K."/>
            <person name="Martijn J."/>
            <person name="Lind A.E."/>
            <person name="van Eijk R."/>
            <person name="Schleper C."/>
            <person name="Guy L."/>
            <person name="Ettema T.J."/>
        </authorList>
    </citation>
    <scope>NUCLEOTIDE SEQUENCE</scope>
</reference>
<accession>A0A0F9NUZ0</accession>
<organism evidence="10">
    <name type="scientific">marine sediment metagenome</name>
    <dbReference type="NCBI Taxonomy" id="412755"/>
    <lineage>
        <taxon>unclassified sequences</taxon>
        <taxon>metagenomes</taxon>
        <taxon>ecological metagenomes</taxon>
    </lineage>
</organism>
<protein>
    <recommendedName>
        <fullName evidence="9">Glycosyltransferase 2-like domain-containing protein</fullName>
    </recommendedName>
</protein>
<evidence type="ECO:0000256" key="3">
    <source>
        <dbReference type="ARBA" id="ARBA00022679"/>
    </source>
</evidence>
<evidence type="ECO:0000256" key="4">
    <source>
        <dbReference type="ARBA" id="ARBA00022692"/>
    </source>
</evidence>
<name>A0A0F9NUZ0_9ZZZZ</name>
<keyword evidence="7 8" id="KW-0472">Membrane</keyword>
<dbReference type="SUPFAM" id="SSF53448">
    <property type="entry name" value="Nucleotide-diphospho-sugar transferases"/>
    <property type="match status" value="1"/>
</dbReference>
<dbReference type="PANTHER" id="PTHR43867">
    <property type="entry name" value="CELLULOSE SYNTHASE CATALYTIC SUBUNIT A [UDP-FORMING]"/>
    <property type="match status" value="1"/>
</dbReference>
<dbReference type="InterPro" id="IPR050321">
    <property type="entry name" value="Glycosyltr_2/OpgH_subfam"/>
</dbReference>
<dbReference type="EMBL" id="LAZR01007460">
    <property type="protein sequence ID" value="KKM85122.1"/>
    <property type="molecule type" value="Genomic_DNA"/>
</dbReference>
<feature type="transmembrane region" description="Helical" evidence="8">
    <location>
        <begin position="383"/>
        <end position="403"/>
    </location>
</feature>
<keyword evidence="4 8" id="KW-0812">Transmembrane</keyword>
<dbReference type="InterPro" id="IPR029044">
    <property type="entry name" value="Nucleotide-diphossugar_trans"/>
</dbReference>
<feature type="transmembrane region" description="Helical" evidence="8">
    <location>
        <begin position="7"/>
        <end position="26"/>
    </location>
</feature>
<keyword evidence="6 8" id="KW-1133">Transmembrane helix</keyword>
<keyword evidence="5" id="KW-0460">Magnesium</keyword>
<dbReference type="AlphaFoldDB" id="A0A0F9NUZ0"/>
<evidence type="ECO:0000256" key="7">
    <source>
        <dbReference type="ARBA" id="ARBA00023136"/>
    </source>
</evidence>
<dbReference type="FunFam" id="3.90.550.10:FF:000164">
    <property type="entry name" value="Beta-(1-3)-glucosyl transferase"/>
    <property type="match status" value="1"/>
</dbReference>
<evidence type="ECO:0000256" key="5">
    <source>
        <dbReference type="ARBA" id="ARBA00022842"/>
    </source>
</evidence>
<evidence type="ECO:0000256" key="8">
    <source>
        <dbReference type="SAM" id="Phobius"/>
    </source>
</evidence>
<dbReference type="GO" id="GO:0016758">
    <property type="term" value="F:hexosyltransferase activity"/>
    <property type="evidence" value="ECO:0007669"/>
    <property type="project" value="TreeGrafter"/>
</dbReference>